<dbReference type="Proteomes" id="UP001180020">
    <property type="component" value="Unassembled WGS sequence"/>
</dbReference>
<reference evidence="1" key="2">
    <citation type="submission" date="2023-06" db="EMBL/GenBank/DDBJ databases">
        <authorList>
            <person name="Ma L."/>
            <person name="Liu K.-W."/>
            <person name="Li Z."/>
            <person name="Hsiao Y.-Y."/>
            <person name="Qi Y."/>
            <person name="Fu T."/>
            <person name="Tang G."/>
            <person name="Zhang D."/>
            <person name="Sun W.-H."/>
            <person name="Liu D.-K."/>
            <person name="Li Y."/>
            <person name="Chen G.-Z."/>
            <person name="Liu X.-D."/>
            <person name="Liao X.-Y."/>
            <person name="Jiang Y.-T."/>
            <person name="Yu X."/>
            <person name="Hao Y."/>
            <person name="Huang J."/>
            <person name="Zhao X.-W."/>
            <person name="Ke S."/>
            <person name="Chen Y.-Y."/>
            <person name="Wu W.-L."/>
            <person name="Hsu J.-L."/>
            <person name="Lin Y.-F."/>
            <person name="Huang M.-D."/>
            <person name="Li C.-Y."/>
            <person name="Huang L."/>
            <person name="Wang Z.-W."/>
            <person name="Zhao X."/>
            <person name="Zhong W.-Y."/>
            <person name="Peng D.-H."/>
            <person name="Ahmad S."/>
            <person name="Lan S."/>
            <person name="Zhang J.-S."/>
            <person name="Tsai W.-C."/>
            <person name="Van De Peer Y."/>
            <person name="Liu Z.-J."/>
        </authorList>
    </citation>
    <scope>NUCLEOTIDE SEQUENCE</scope>
    <source>
        <strain evidence="1">CP</strain>
        <tissue evidence="1">Leaves</tissue>
    </source>
</reference>
<gene>
    <name evidence="1" type="ORF">QJS10_CPB11g00363</name>
</gene>
<reference evidence="1" key="1">
    <citation type="journal article" date="2023" name="Nat. Commun.">
        <title>Diploid and tetraploid genomes of Acorus and the evolution of monocots.</title>
        <authorList>
            <person name="Ma L."/>
            <person name="Liu K.W."/>
            <person name="Li Z."/>
            <person name="Hsiao Y.Y."/>
            <person name="Qi Y."/>
            <person name="Fu T."/>
            <person name="Tang G.D."/>
            <person name="Zhang D."/>
            <person name="Sun W.H."/>
            <person name="Liu D.K."/>
            <person name="Li Y."/>
            <person name="Chen G.Z."/>
            <person name="Liu X.D."/>
            <person name="Liao X.Y."/>
            <person name="Jiang Y.T."/>
            <person name="Yu X."/>
            <person name="Hao Y."/>
            <person name="Huang J."/>
            <person name="Zhao X.W."/>
            <person name="Ke S."/>
            <person name="Chen Y.Y."/>
            <person name="Wu W.L."/>
            <person name="Hsu J.L."/>
            <person name="Lin Y.F."/>
            <person name="Huang M.D."/>
            <person name="Li C.Y."/>
            <person name="Huang L."/>
            <person name="Wang Z.W."/>
            <person name="Zhao X."/>
            <person name="Zhong W.Y."/>
            <person name="Peng D.H."/>
            <person name="Ahmad S."/>
            <person name="Lan S."/>
            <person name="Zhang J.S."/>
            <person name="Tsai W.C."/>
            <person name="Van de Peer Y."/>
            <person name="Liu Z.J."/>
        </authorList>
    </citation>
    <scope>NUCLEOTIDE SEQUENCE</scope>
    <source>
        <strain evidence="1">CP</strain>
    </source>
</reference>
<dbReference type="AlphaFoldDB" id="A0AAV9DTH6"/>
<organism evidence="1 2">
    <name type="scientific">Acorus calamus</name>
    <name type="common">Sweet flag</name>
    <dbReference type="NCBI Taxonomy" id="4465"/>
    <lineage>
        <taxon>Eukaryota</taxon>
        <taxon>Viridiplantae</taxon>
        <taxon>Streptophyta</taxon>
        <taxon>Embryophyta</taxon>
        <taxon>Tracheophyta</taxon>
        <taxon>Spermatophyta</taxon>
        <taxon>Magnoliopsida</taxon>
        <taxon>Liliopsida</taxon>
        <taxon>Acoraceae</taxon>
        <taxon>Acorus</taxon>
    </lineage>
</organism>
<protein>
    <submittedName>
        <fullName evidence="1">Uncharacterized protein</fullName>
    </submittedName>
</protein>
<keyword evidence="2" id="KW-1185">Reference proteome</keyword>
<dbReference type="EMBL" id="JAUJYO010000011">
    <property type="protein sequence ID" value="KAK1303578.1"/>
    <property type="molecule type" value="Genomic_DNA"/>
</dbReference>
<evidence type="ECO:0000313" key="1">
    <source>
        <dbReference type="EMBL" id="KAK1303578.1"/>
    </source>
</evidence>
<sequence>MIPLIHHQLQPFYLPLLHPLRSIKDKNPASIRLPKLMISLSATKTNHAFSSSSQHLLLTRSPPPIEFHLRLRPHRPRHARRLRFRLHLVPQRVLLLPRLHLIRPAPLPRPRQKRGRGREIRLHPSIARRRRYGEPLLLLCGPRRDLHRERPSRPHPA</sequence>
<proteinExistence type="predicted"/>
<name>A0AAV9DTH6_ACOCL</name>
<comment type="caution">
    <text evidence="1">The sequence shown here is derived from an EMBL/GenBank/DDBJ whole genome shotgun (WGS) entry which is preliminary data.</text>
</comment>
<evidence type="ECO:0000313" key="2">
    <source>
        <dbReference type="Proteomes" id="UP001180020"/>
    </source>
</evidence>
<accession>A0AAV9DTH6</accession>